<dbReference type="Pfam" id="PF10510">
    <property type="entry name" value="PIG-S"/>
    <property type="match status" value="2"/>
</dbReference>
<sequence length="441" mass="47925">DRQTRHQAPPPHALRPPLLPFRYFPTPLSVSRAVPLVLSLSLSPVSLRPPGLPFLLKSTEIYRSPLPFRSIDSLSSRLQSDRPTLPCRFQAVLLRLDGDRFLADRLGSLISEDLVKRTSNDPVCGGCGKYFSVSVTIDSGTGCVRSSVGAGDACLWRCGVVDSSGLGGGDEGVDKLLDSTLREGSECLGSGGGRVYTVVVIERDVAGESVQVVVGKHRHAWMVGKVSEPGAVSMIGKIFVEIFMNGGKKVGEMGKGEFMPVGADGSVVLSFSLLNADPSDWVYYWELDLLYGHHTCFNLLSCATTLEPLSKLVQSLPRMIIMDEIGKQVKFSLEAASLALRNASLGIYDASAVSARKARALAEDAFFHPSIMSISYSSIEHYFAIYMPFFAPVSLHVLPAAIKELKRYKREQAKYLTFAADQARAASYSATYATLLNVVYT</sequence>
<dbReference type="PANTHER" id="PTHR21072">
    <property type="entry name" value="GPI TRANSAMIDASE COMPONENT PIG-S"/>
    <property type="match status" value="1"/>
</dbReference>
<protein>
    <submittedName>
        <fullName evidence="11">Uncharacterized protein LOC105057571</fullName>
    </submittedName>
</protein>
<evidence type="ECO:0000256" key="1">
    <source>
        <dbReference type="ARBA" id="ARBA00004477"/>
    </source>
</evidence>
<keyword evidence="10" id="KW-1185">Reference proteome</keyword>
<dbReference type="RefSeq" id="XP_029124101.1">
    <property type="nucleotide sequence ID" value="XM_029268268.1"/>
</dbReference>
<dbReference type="PANTHER" id="PTHR21072:SF13">
    <property type="entry name" value="GPI TRANSAMIDASE COMPONENT PIG-S"/>
    <property type="match status" value="1"/>
</dbReference>
<evidence type="ECO:0000256" key="8">
    <source>
        <dbReference type="ARBA" id="ARBA00023136"/>
    </source>
</evidence>
<dbReference type="UniPathway" id="UPA00196"/>
<accession>A0A8N4FDD1</accession>
<organism evidence="10 11">
    <name type="scientific">Elaeis guineensis var. tenera</name>
    <name type="common">Oil palm</name>
    <dbReference type="NCBI Taxonomy" id="51953"/>
    <lineage>
        <taxon>Eukaryota</taxon>
        <taxon>Viridiplantae</taxon>
        <taxon>Streptophyta</taxon>
        <taxon>Embryophyta</taxon>
        <taxon>Tracheophyta</taxon>
        <taxon>Spermatophyta</taxon>
        <taxon>Magnoliopsida</taxon>
        <taxon>Liliopsida</taxon>
        <taxon>Arecaceae</taxon>
        <taxon>Arecoideae</taxon>
        <taxon>Cocoseae</taxon>
        <taxon>Elaeidinae</taxon>
        <taxon>Elaeis</taxon>
    </lineage>
</organism>
<evidence type="ECO:0000256" key="9">
    <source>
        <dbReference type="ARBA" id="ARBA00023180"/>
    </source>
</evidence>
<feature type="non-terminal residue" evidence="11">
    <location>
        <position position="1"/>
    </location>
</feature>
<keyword evidence="5" id="KW-0812">Transmembrane</keyword>
<evidence type="ECO:0000313" key="11">
    <source>
        <dbReference type="RefSeq" id="XP_029124101.1"/>
    </source>
</evidence>
<comment type="similarity">
    <text evidence="3">Belongs to the PIGS family.</text>
</comment>
<keyword evidence="6" id="KW-0256">Endoplasmic reticulum</keyword>
<evidence type="ECO:0000256" key="3">
    <source>
        <dbReference type="ARBA" id="ARBA00005316"/>
    </source>
</evidence>
<proteinExistence type="inferred from homology"/>
<gene>
    <name evidence="11" type="primary">LOC105057571</name>
</gene>
<comment type="subcellular location">
    <subcellularLocation>
        <location evidence="1">Endoplasmic reticulum membrane</location>
        <topology evidence="1">Multi-pass membrane protein</topology>
    </subcellularLocation>
</comment>
<evidence type="ECO:0000256" key="5">
    <source>
        <dbReference type="ARBA" id="ARBA00022692"/>
    </source>
</evidence>
<evidence type="ECO:0000256" key="6">
    <source>
        <dbReference type="ARBA" id="ARBA00022824"/>
    </source>
</evidence>
<evidence type="ECO:0000256" key="7">
    <source>
        <dbReference type="ARBA" id="ARBA00022989"/>
    </source>
</evidence>
<keyword evidence="8" id="KW-0472">Membrane</keyword>
<keyword evidence="4" id="KW-0337">GPI-anchor biosynthesis</keyword>
<name>A0A8N4FDD1_ELAGV</name>
<comment type="pathway">
    <text evidence="2">Glycolipid biosynthesis; glycosylphosphatidylinositol-anchor biosynthesis.</text>
</comment>
<reference evidence="11" key="1">
    <citation type="submission" date="2025-08" db="UniProtKB">
        <authorList>
            <consortium name="RefSeq"/>
        </authorList>
    </citation>
    <scope>IDENTIFICATION</scope>
</reference>
<dbReference type="Proteomes" id="UP000504607">
    <property type="component" value="Chromosome 14"/>
</dbReference>
<dbReference type="GO" id="GO:0006506">
    <property type="term" value="P:GPI anchor biosynthetic process"/>
    <property type="evidence" value="ECO:0007669"/>
    <property type="project" value="UniProtKB-UniPathway"/>
</dbReference>
<dbReference type="AlphaFoldDB" id="A0A8N4FDD1"/>
<evidence type="ECO:0000256" key="2">
    <source>
        <dbReference type="ARBA" id="ARBA00004687"/>
    </source>
</evidence>
<evidence type="ECO:0000313" key="10">
    <source>
        <dbReference type="Proteomes" id="UP000504607"/>
    </source>
</evidence>
<dbReference type="OrthoDB" id="28748at2759"/>
<dbReference type="GO" id="GO:0042765">
    <property type="term" value="C:GPI-anchor transamidase complex"/>
    <property type="evidence" value="ECO:0007669"/>
    <property type="project" value="InterPro"/>
</dbReference>
<keyword evidence="9" id="KW-0325">Glycoprotein</keyword>
<keyword evidence="7" id="KW-1133">Transmembrane helix</keyword>
<dbReference type="GO" id="GO:0016255">
    <property type="term" value="P:attachment of GPI anchor to protein"/>
    <property type="evidence" value="ECO:0007669"/>
    <property type="project" value="InterPro"/>
</dbReference>
<evidence type="ECO:0000256" key="4">
    <source>
        <dbReference type="ARBA" id="ARBA00022502"/>
    </source>
</evidence>
<dbReference type="InterPro" id="IPR019540">
    <property type="entry name" value="PtdIno-glycan_biosynth_class_S"/>
</dbReference>